<dbReference type="Proteomes" id="UP000193144">
    <property type="component" value="Unassembled WGS sequence"/>
</dbReference>
<accession>A0A1Y2A1R8</accession>
<comment type="caution">
    <text evidence="1">The sequence shown here is derived from an EMBL/GenBank/DDBJ whole genome shotgun (WGS) entry which is preliminary data.</text>
</comment>
<evidence type="ECO:0000313" key="2">
    <source>
        <dbReference type="Proteomes" id="UP000193144"/>
    </source>
</evidence>
<reference evidence="1 2" key="1">
    <citation type="submission" date="2016-07" db="EMBL/GenBank/DDBJ databases">
        <title>Pervasive Adenine N6-methylation of Active Genes in Fungi.</title>
        <authorList>
            <consortium name="DOE Joint Genome Institute"/>
            <person name="Mondo S.J."/>
            <person name="Dannebaum R.O."/>
            <person name="Kuo R.C."/>
            <person name="Labutti K."/>
            <person name="Haridas S."/>
            <person name="Kuo A."/>
            <person name="Salamov A."/>
            <person name="Ahrendt S.R."/>
            <person name="Lipzen A."/>
            <person name="Sullivan W."/>
            <person name="Andreopoulos W.B."/>
            <person name="Clum A."/>
            <person name="Lindquist E."/>
            <person name="Daum C."/>
            <person name="Ramamoorthy G.K."/>
            <person name="Gryganskyi A."/>
            <person name="Culley D."/>
            <person name="Magnuson J.K."/>
            <person name="James T.Y."/>
            <person name="O'Malley M.A."/>
            <person name="Stajich J.E."/>
            <person name="Spatafora J.W."/>
            <person name="Visel A."/>
            <person name="Grigoriev I.V."/>
        </authorList>
    </citation>
    <scope>NUCLEOTIDE SEQUENCE [LARGE SCALE GENOMIC DNA]</scope>
    <source>
        <strain evidence="1 2">CBS 115471</strain>
    </source>
</reference>
<gene>
    <name evidence="1" type="ORF">BCR34DRAFT_597802</name>
</gene>
<organism evidence="1 2">
    <name type="scientific">Clohesyomyces aquaticus</name>
    <dbReference type="NCBI Taxonomy" id="1231657"/>
    <lineage>
        <taxon>Eukaryota</taxon>
        <taxon>Fungi</taxon>
        <taxon>Dikarya</taxon>
        <taxon>Ascomycota</taxon>
        <taxon>Pezizomycotina</taxon>
        <taxon>Dothideomycetes</taxon>
        <taxon>Pleosporomycetidae</taxon>
        <taxon>Pleosporales</taxon>
        <taxon>Lindgomycetaceae</taxon>
        <taxon>Clohesyomyces</taxon>
    </lineage>
</organism>
<proteinExistence type="predicted"/>
<evidence type="ECO:0000313" key="1">
    <source>
        <dbReference type="EMBL" id="ORY16247.1"/>
    </source>
</evidence>
<keyword evidence="2" id="KW-1185">Reference proteome</keyword>
<protein>
    <submittedName>
        <fullName evidence="1">Uncharacterized protein</fullName>
    </submittedName>
</protein>
<dbReference type="OrthoDB" id="5398665at2759"/>
<sequence>MEWKLVANAVGAPSLTREHTPETDTLDVGVASTVLSVEDIINYCQSMGLRKSWLGTDFSSSGESTALGLTFRTCAKWRLEVREYSWGWELPRPKSKIMFAISFLSSKLLANLDEAQSFSASMGYAQEYVFDTNLTSSNFLGHTPSTADGDTAGLQA</sequence>
<dbReference type="AlphaFoldDB" id="A0A1Y2A1R8"/>
<name>A0A1Y2A1R8_9PLEO</name>
<dbReference type="EMBL" id="MCFA01000019">
    <property type="protein sequence ID" value="ORY16247.1"/>
    <property type="molecule type" value="Genomic_DNA"/>
</dbReference>